<accession>B8C865</accession>
<evidence type="ECO:0000313" key="3">
    <source>
        <dbReference type="Proteomes" id="UP000001449"/>
    </source>
</evidence>
<dbReference type="PaxDb" id="35128-Thaps23981"/>
<feature type="region of interest" description="Disordered" evidence="1">
    <location>
        <begin position="1"/>
        <end position="44"/>
    </location>
</feature>
<dbReference type="InParanoid" id="B8C865"/>
<name>B8C865_THAPS</name>
<keyword evidence="3" id="KW-1185">Reference proteome</keyword>
<dbReference type="KEGG" id="tps:THAPSDRAFT_23981"/>
<dbReference type="GeneID" id="7443547"/>
<feature type="region of interest" description="Disordered" evidence="1">
    <location>
        <begin position="212"/>
        <end position="237"/>
    </location>
</feature>
<evidence type="ECO:0000313" key="2">
    <source>
        <dbReference type="EMBL" id="EED90434.1"/>
    </source>
</evidence>
<dbReference type="RefSeq" id="XP_002292459.1">
    <property type="nucleotide sequence ID" value="XM_002292423.1"/>
</dbReference>
<reference evidence="2 3" key="1">
    <citation type="journal article" date="2004" name="Science">
        <title>The genome of the diatom Thalassiosira pseudonana: ecology, evolution, and metabolism.</title>
        <authorList>
            <person name="Armbrust E.V."/>
            <person name="Berges J.A."/>
            <person name="Bowler C."/>
            <person name="Green B.R."/>
            <person name="Martinez D."/>
            <person name="Putnam N.H."/>
            <person name="Zhou S."/>
            <person name="Allen A.E."/>
            <person name="Apt K.E."/>
            <person name="Bechner M."/>
            <person name="Brzezinski M.A."/>
            <person name="Chaal B.K."/>
            <person name="Chiovitti A."/>
            <person name="Davis A.K."/>
            <person name="Demarest M.S."/>
            <person name="Detter J.C."/>
            <person name="Glavina T."/>
            <person name="Goodstein D."/>
            <person name="Hadi M.Z."/>
            <person name="Hellsten U."/>
            <person name="Hildebrand M."/>
            <person name="Jenkins B.D."/>
            <person name="Jurka J."/>
            <person name="Kapitonov V.V."/>
            <person name="Kroger N."/>
            <person name="Lau W.W."/>
            <person name="Lane T.W."/>
            <person name="Larimer F.W."/>
            <person name="Lippmeier J.C."/>
            <person name="Lucas S."/>
            <person name="Medina M."/>
            <person name="Montsant A."/>
            <person name="Obornik M."/>
            <person name="Parker M.S."/>
            <person name="Palenik B."/>
            <person name="Pazour G.J."/>
            <person name="Richardson P.M."/>
            <person name="Rynearson T.A."/>
            <person name="Saito M.A."/>
            <person name="Schwartz D.C."/>
            <person name="Thamatrakoln K."/>
            <person name="Valentin K."/>
            <person name="Vardi A."/>
            <person name="Wilkerson F.P."/>
            <person name="Rokhsar D.S."/>
        </authorList>
    </citation>
    <scope>NUCLEOTIDE SEQUENCE [LARGE SCALE GENOMIC DNA]</scope>
    <source>
        <strain evidence="2 3">CCMP1335</strain>
    </source>
</reference>
<dbReference type="HOGENOM" id="CLU_878499_0_0_1"/>
<evidence type="ECO:0000256" key="1">
    <source>
        <dbReference type="SAM" id="MobiDB-lite"/>
    </source>
</evidence>
<organism evidence="2 3">
    <name type="scientific">Thalassiosira pseudonana</name>
    <name type="common">Marine diatom</name>
    <name type="synonym">Cyclotella nana</name>
    <dbReference type="NCBI Taxonomy" id="35128"/>
    <lineage>
        <taxon>Eukaryota</taxon>
        <taxon>Sar</taxon>
        <taxon>Stramenopiles</taxon>
        <taxon>Ochrophyta</taxon>
        <taxon>Bacillariophyta</taxon>
        <taxon>Coscinodiscophyceae</taxon>
        <taxon>Thalassiosirophycidae</taxon>
        <taxon>Thalassiosirales</taxon>
        <taxon>Thalassiosiraceae</taxon>
        <taxon>Thalassiosira</taxon>
    </lineage>
</organism>
<proteinExistence type="predicted"/>
<dbReference type="Proteomes" id="UP000001449">
    <property type="component" value="Chromosome 9"/>
</dbReference>
<sequence>MHPDEPNATIMGTSAAAANGSDDDDSSSCSSDSSEFIFPEGTTEEEAVAIWERRSEVRVERRERLRQREERARLGIVDPPRDPTENIMGEYDPRYHDAWMACERYANMNRPGISENYVPSTPGLALLLEQTRQQKAKVRYEEEVKRRQQEESARQQLELLYAEQRRIAQGGKVPSPTTIGGLFPCVASINSNASTSLYQSALADQVREYERLRRSAQDARSEDDKKPPPTKKGPVTQRYYLATSYATQAQTKPVSCNFCSASMYTNQVADRYFCQKCGHISECCDDEDARWEGKMQDAEDMDMS</sequence>
<feature type="compositionally biased region" description="Basic and acidic residues" evidence="1">
    <location>
        <begin position="212"/>
        <end position="227"/>
    </location>
</feature>
<gene>
    <name evidence="2" type="ORF">THAPSDRAFT_23981</name>
</gene>
<dbReference type="EMBL" id="CM000645">
    <property type="protein sequence ID" value="EED90434.1"/>
    <property type="molecule type" value="Genomic_DNA"/>
</dbReference>
<protein>
    <submittedName>
        <fullName evidence="2">Uncharacterized protein</fullName>
    </submittedName>
</protein>
<dbReference type="AlphaFoldDB" id="B8C865"/>
<reference evidence="2 3" key="2">
    <citation type="journal article" date="2008" name="Nature">
        <title>The Phaeodactylum genome reveals the evolutionary history of diatom genomes.</title>
        <authorList>
            <person name="Bowler C."/>
            <person name="Allen A.E."/>
            <person name="Badger J.H."/>
            <person name="Grimwood J."/>
            <person name="Jabbari K."/>
            <person name="Kuo A."/>
            <person name="Maheswari U."/>
            <person name="Martens C."/>
            <person name="Maumus F."/>
            <person name="Otillar R.P."/>
            <person name="Rayko E."/>
            <person name="Salamov A."/>
            <person name="Vandepoele K."/>
            <person name="Beszteri B."/>
            <person name="Gruber A."/>
            <person name="Heijde M."/>
            <person name="Katinka M."/>
            <person name="Mock T."/>
            <person name="Valentin K."/>
            <person name="Verret F."/>
            <person name="Berges J.A."/>
            <person name="Brownlee C."/>
            <person name="Cadoret J.P."/>
            <person name="Chiovitti A."/>
            <person name="Choi C.J."/>
            <person name="Coesel S."/>
            <person name="De Martino A."/>
            <person name="Detter J.C."/>
            <person name="Durkin C."/>
            <person name="Falciatore A."/>
            <person name="Fournet J."/>
            <person name="Haruta M."/>
            <person name="Huysman M.J."/>
            <person name="Jenkins B.D."/>
            <person name="Jiroutova K."/>
            <person name="Jorgensen R.E."/>
            <person name="Joubert Y."/>
            <person name="Kaplan A."/>
            <person name="Kroger N."/>
            <person name="Kroth P.G."/>
            <person name="La Roche J."/>
            <person name="Lindquist E."/>
            <person name="Lommer M."/>
            <person name="Martin-Jezequel V."/>
            <person name="Lopez P.J."/>
            <person name="Lucas S."/>
            <person name="Mangogna M."/>
            <person name="McGinnis K."/>
            <person name="Medlin L.K."/>
            <person name="Montsant A."/>
            <person name="Oudot-Le Secq M.P."/>
            <person name="Napoli C."/>
            <person name="Obornik M."/>
            <person name="Parker M.S."/>
            <person name="Petit J.L."/>
            <person name="Porcel B.M."/>
            <person name="Poulsen N."/>
            <person name="Robison M."/>
            <person name="Rychlewski L."/>
            <person name="Rynearson T.A."/>
            <person name="Schmutz J."/>
            <person name="Shapiro H."/>
            <person name="Siaut M."/>
            <person name="Stanley M."/>
            <person name="Sussman M.R."/>
            <person name="Taylor A.R."/>
            <person name="Vardi A."/>
            <person name="von Dassow P."/>
            <person name="Vyverman W."/>
            <person name="Willis A."/>
            <person name="Wyrwicz L.S."/>
            <person name="Rokhsar D.S."/>
            <person name="Weissenbach J."/>
            <person name="Armbrust E.V."/>
            <person name="Green B.R."/>
            <person name="Van de Peer Y."/>
            <person name="Grigoriev I.V."/>
        </authorList>
    </citation>
    <scope>NUCLEOTIDE SEQUENCE [LARGE SCALE GENOMIC DNA]</scope>
    <source>
        <strain evidence="2 3">CCMP1335</strain>
    </source>
</reference>